<dbReference type="Gene3D" id="2.10.110.10">
    <property type="entry name" value="Cysteine Rich Protein"/>
    <property type="match status" value="1"/>
</dbReference>
<keyword evidence="2 4" id="KW-0862">Zinc</keyword>
<evidence type="ECO:0000259" key="5">
    <source>
        <dbReference type="PROSITE" id="PS50023"/>
    </source>
</evidence>
<dbReference type="EnsemblMetazoa" id="Aqu2.1.07625_001">
    <property type="protein sequence ID" value="Aqu2.1.07625_001"/>
    <property type="gene ID" value="Aqu2.1.07625"/>
</dbReference>
<dbReference type="AlphaFoldDB" id="A0A1X7SZX7"/>
<evidence type="ECO:0000256" key="1">
    <source>
        <dbReference type="ARBA" id="ARBA00022723"/>
    </source>
</evidence>
<sequence>ECAELEFKVEELDRKTSASSEARKMYGDVTSGDTTHQDVVLSYQSHFQNAHRDLPKVFNAQTKEAKFEEWKRASKIVEQSFDENKEEIISEMIKKLKIALETPPPTDKPLDSSTSDLYKAFTVYLKKNKSEILNDDEVEQFIDIPQECGTKDYELAMAYFARDVIINLDPEDYHSFIVEGRKRPKNYPQEASGSAEAISKAKIEAEKKSKCHACKKRFELDKGESPTYHLGYYWHPFHYRCFSCHKEVDKDFLYYKNNRSSYCSCCYCWGCNKPIGGDKAVVTKQLQGQYHKKCLTVLC</sequence>
<organism evidence="6">
    <name type="scientific">Amphimedon queenslandica</name>
    <name type="common">Sponge</name>
    <dbReference type="NCBI Taxonomy" id="400682"/>
    <lineage>
        <taxon>Eukaryota</taxon>
        <taxon>Metazoa</taxon>
        <taxon>Porifera</taxon>
        <taxon>Demospongiae</taxon>
        <taxon>Heteroscleromorpha</taxon>
        <taxon>Haplosclerida</taxon>
        <taxon>Niphatidae</taxon>
        <taxon>Amphimedon</taxon>
    </lineage>
</organism>
<keyword evidence="3 4" id="KW-0440">LIM domain</keyword>
<dbReference type="InParanoid" id="A0A1X7SZX7"/>
<keyword evidence="1 4" id="KW-0479">Metal-binding</keyword>
<evidence type="ECO:0000313" key="6">
    <source>
        <dbReference type="EnsemblMetazoa" id="Aqu2.1.07625_001"/>
    </source>
</evidence>
<evidence type="ECO:0000256" key="3">
    <source>
        <dbReference type="ARBA" id="ARBA00023038"/>
    </source>
</evidence>
<dbReference type="InterPro" id="IPR001781">
    <property type="entry name" value="Znf_LIM"/>
</dbReference>
<dbReference type="CDD" id="cd08368">
    <property type="entry name" value="LIM"/>
    <property type="match status" value="1"/>
</dbReference>
<evidence type="ECO:0000256" key="2">
    <source>
        <dbReference type="ARBA" id="ARBA00022833"/>
    </source>
</evidence>
<protein>
    <recommendedName>
        <fullName evidence="5">LIM zinc-binding domain-containing protein</fullName>
    </recommendedName>
</protein>
<reference evidence="6" key="1">
    <citation type="submission" date="2017-05" db="UniProtKB">
        <authorList>
            <consortium name="EnsemblMetazoa"/>
        </authorList>
    </citation>
    <scope>IDENTIFICATION</scope>
</reference>
<accession>A0A1X7SZX7</accession>
<feature type="domain" description="LIM zinc-binding" evidence="5">
    <location>
        <begin position="209"/>
        <end position="273"/>
    </location>
</feature>
<dbReference type="PROSITE" id="PS50023">
    <property type="entry name" value="LIM_DOMAIN_2"/>
    <property type="match status" value="1"/>
</dbReference>
<evidence type="ECO:0000256" key="4">
    <source>
        <dbReference type="PROSITE-ProRule" id="PRU00125"/>
    </source>
</evidence>
<proteinExistence type="predicted"/>
<name>A0A1X7SZX7_AMPQE</name>
<dbReference type="PROSITE" id="PS00478">
    <property type="entry name" value="LIM_DOMAIN_1"/>
    <property type="match status" value="1"/>
</dbReference>
<dbReference type="GO" id="GO:0046872">
    <property type="term" value="F:metal ion binding"/>
    <property type="evidence" value="ECO:0007669"/>
    <property type="project" value="UniProtKB-KW"/>
</dbReference>